<keyword evidence="10" id="KW-0067">ATP-binding</keyword>
<dbReference type="PRINTS" id="PR00984">
    <property type="entry name" value="TRNASYNTHILE"/>
</dbReference>
<accession>A0A381YDH8</accession>
<feature type="domain" description="Aminoacyl-tRNA synthetase class Ia" evidence="14">
    <location>
        <begin position="28"/>
        <end position="645"/>
    </location>
</feature>
<gene>
    <name evidence="17" type="ORF">METZ01_LOCUS127457</name>
</gene>
<organism evidence="17">
    <name type="scientific">marine metagenome</name>
    <dbReference type="NCBI Taxonomy" id="408172"/>
    <lineage>
        <taxon>unclassified sequences</taxon>
        <taxon>metagenomes</taxon>
        <taxon>ecological metagenomes</taxon>
    </lineage>
</organism>
<dbReference type="SUPFAM" id="SSF50677">
    <property type="entry name" value="ValRS/IleRS/LeuRS editing domain"/>
    <property type="match status" value="1"/>
</dbReference>
<evidence type="ECO:0000256" key="3">
    <source>
        <dbReference type="ARBA" id="ARBA00011245"/>
    </source>
</evidence>
<dbReference type="Pfam" id="PF06827">
    <property type="entry name" value="zf-FPG_IleRS"/>
    <property type="match status" value="1"/>
</dbReference>
<feature type="domain" description="Zinc finger FPG/IleRS-type" evidence="15">
    <location>
        <begin position="895"/>
        <end position="922"/>
    </location>
</feature>
<sequence>MKDYKDTLNLPDTGFPMKANLPNREPPILERWFKGDLYQKIRKQRKGSNSFLLLDGPPYANGKIHIGHVVNKVLKDIVIKSKTLSGFDAPYVPGWDCHGLPIEHQVEKKKGKVGSKLDANQFRKACREFALKQVSDQRDDFIRLGVLGQWQNPYLTLSKSYEAEQIRAFAKIVENDHLVYGHKPVHWCLDCKSALAEAEVVYQDKESIAIDVRFKVSDVDEFCSRVGLNQPKTNRSICVPIWTTTPWTLPANQAVVLGNDLDYILVAADIGQGLDYFVVAQGLEESIRDRWQSSNWETIGSIDPKDLEGLLLDHPFYDRGVPILLGDHVTLEAGTGAVHTAPAHGHDDFIIGKEHDLPLDNPVNAVGVYNESTELFAGEHVYKVEPSIIKELEKNNNLIHCENLQHSYPHCWRHETPLIFRATPQWFISMDNKDFRSSCLEAIKKIEWMPDWGQDRIKGMVEGRPDWCISRQRFWGVPIPLFIHKETEALHPNTIDLLHQVAKKIESDSIDAWFESSAEEFIGSDAEDYIKSTDTMDVWMDSGFAHHAVAKNQDDVFFPADLYLEGSDQHRGWFQSSLLTSVAMHEKAPYQQVLTHGFVVDETGKKMSKSLGNVIAPQTVINNLGADILRLWVASTDSSSEMNISDQILKHNSDAYRRIRNTARFLLSNLDDFDPQKEGLPSDALLALDQWLIRRLHKIQSKIINNYKSYSFHKVSQCLHNFCVVDMGGFYLDVIKDRLYTTPADCHARKSAQTALYHTAESMVRWIAPILSFTAEEIWQFLPGKRMESVFLSDWHQLPENPSIEIDWQGIDVVQGIASKALEVAREQGVIGSSLDACIVFYAESEMAALLSSFGDELHFLFITSEATVESMDNLPKDAIQGDGIAAKVVQSEHQKCIRCWHRDPLVSQSKDHPELCPRCIENILGGGETRLYF</sequence>
<comment type="cofactor">
    <cofactor evidence="1">
        <name>Zn(2+)</name>
        <dbReference type="ChEBI" id="CHEBI:29105"/>
    </cofactor>
</comment>
<keyword evidence="11" id="KW-0648">Protein biosynthesis</keyword>
<dbReference type="GO" id="GO:0002161">
    <property type="term" value="F:aminoacyl-tRNA deacylase activity"/>
    <property type="evidence" value="ECO:0007669"/>
    <property type="project" value="InterPro"/>
</dbReference>
<dbReference type="InterPro" id="IPR013155">
    <property type="entry name" value="M/V/L/I-tRNA-synth_anticd-bd"/>
</dbReference>
<dbReference type="InterPro" id="IPR009008">
    <property type="entry name" value="Val/Leu/Ile-tRNA-synth_edit"/>
</dbReference>
<keyword evidence="12" id="KW-0030">Aminoacyl-tRNA synthetase</keyword>
<dbReference type="InterPro" id="IPR001412">
    <property type="entry name" value="aa-tRNA-synth_I_CS"/>
</dbReference>
<evidence type="ECO:0000256" key="10">
    <source>
        <dbReference type="ARBA" id="ARBA00022840"/>
    </source>
</evidence>
<dbReference type="Pfam" id="PF00133">
    <property type="entry name" value="tRNA-synt_1"/>
    <property type="match status" value="1"/>
</dbReference>
<dbReference type="SUPFAM" id="SSF47323">
    <property type="entry name" value="Anticodon-binding domain of a subclass of class I aminoacyl-tRNA synthetases"/>
    <property type="match status" value="1"/>
</dbReference>
<dbReference type="InterPro" id="IPR023585">
    <property type="entry name" value="Ile-tRNA-ligase_type1"/>
</dbReference>
<comment type="subunit">
    <text evidence="3">Monomer.</text>
</comment>
<dbReference type="InterPro" id="IPR014729">
    <property type="entry name" value="Rossmann-like_a/b/a_fold"/>
</dbReference>
<evidence type="ECO:0000259" key="15">
    <source>
        <dbReference type="Pfam" id="PF06827"/>
    </source>
</evidence>
<evidence type="ECO:0000259" key="16">
    <source>
        <dbReference type="Pfam" id="PF08264"/>
    </source>
</evidence>
<proteinExistence type="inferred from homology"/>
<evidence type="ECO:0000256" key="4">
    <source>
        <dbReference type="ARBA" id="ARBA00013165"/>
    </source>
</evidence>
<dbReference type="FunFam" id="3.40.50.620:FF:000048">
    <property type="entry name" value="Isoleucine--tRNA ligase"/>
    <property type="match status" value="1"/>
</dbReference>
<dbReference type="FunFam" id="1.10.730.20:FF:000001">
    <property type="entry name" value="Isoleucine--tRNA ligase"/>
    <property type="match status" value="1"/>
</dbReference>
<keyword evidence="6" id="KW-0436">Ligase</keyword>
<protein>
    <recommendedName>
        <fullName evidence="4">isoleucine--tRNA ligase</fullName>
        <ecNumber evidence="4">6.1.1.5</ecNumber>
    </recommendedName>
</protein>
<evidence type="ECO:0000256" key="8">
    <source>
        <dbReference type="ARBA" id="ARBA00022741"/>
    </source>
</evidence>
<dbReference type="EC" id="6.1.1.5" evidence="4"/>
<dbReference type="InterPro" id="IPR050081">
    <property type="entry name" value="Ile-tRNA_ligase"/>
</dbReference>
<keyword evidence="9" id="KW-0862">Zinc</keyword>
<dbReference type="GO" id="GO:0000049">
    <property type="term" value="F:tRNA binding"/>
    <property type="evidence" value="ECO:0007669"/>
    <property type="project" value="InterPro"/>
</dbReference>
<dbReference type="GO" id="GO:0005829">
    <property type="term" value="C:cytosol"/>
    <property type="evidence" value="ECO:0007669"/>
    <property type="project" value="TreeGrafter"/>
</dbReference>
<dbReference type="PROSITE" id="PS00178">
    <property type="entry name" value="AA_TRNA_LIGASE_I"/>
    <property type="match status" value="1"/>
</dbReference>
<evidence type="ECO:0000256" key="13">
    <source>
        <dbReference type="ARBA" id="ARBA00048359"/>
    </source>
</evidence>
<evidence type="ECO:0000259" key="14">
    <source>
        <dbReference type="Pfam" id="PF00133"/>
    </source>
</evidence>
<name>A0A381YDH8_9ZZZZ</name>
<evidence type="ECO:0000256" key="9">
    <source>
        <dbReference type="ARBA" id="ARBA00022833"/>
    </source>
</evidence>
<dbReference type="InterPro" id="IPR002301">
    <property type="entry name" value="Ile-tRNA-ligase"/>
</dbReference>
<dbReference type="InterPro" id="IPR002300">
    <property type="entry name" value="aa-tRNA-synth_Ia"/>
</dbReference>
<dbReference type="GO" id="GO:0006428">
    <property type="term" value="P:isoleucyl-tRNA aminoacylation"/>
    <property type="evidence" value="ECO:0007669"/>
    <property type="project" value="InterPro"/>
</dbReference>
<reference evidence="17" key="1">
    <citation type="submission" date="2018-05" db="EMBL/GenBank/DDBJ databases">
        <authorList>
            <person name="Lanie J.A."/>
            <person name="Ng W.-L."/>
            <person name="Kazmierczak K.M."/>
            <person name="Andrzejewski T.M."/>
            <person name="Davidsen T.M."/>
            <person name="Wayne K.J."/>
            <person name="Tettelin H."/>
            <person name="Glass J.I."/>
            <person name="Rusch D."/>
            <person name="Podicherti R."/>
            <person name="Tsui H.-C.T."/>
            <person name="Winkler M.E."/>
        </authorList>
    </citation>
    <scope>NUCLEOTIDE SEQUENCE</scope>
</reference>
<feature type="domain" description="Methionyl/Valyl/Leucyl/Isoleucyl-tRNA synthetase anticodon-binding" evidence="16">
    <location>
        <begin position="689"/>
        <end position="836"/>
    </location>
</feature>
<evidence type="ECO:0000256" key="12">
    <source>
        <dbReference type="ARBA" id="ARBA00023146"/>
    </source>
</evidence>
<keyword evidence="8" id="KW-0547">Nucleotide-binding</keyword>
<evidence type="ECO:0000313" key="17">
    <source>
        <dbReference type="EMBL" id="SVA74603.1"/>
    </source>
</evidence>
<dbReference type="InterPro" id="IPR033708">
    <property type="entry name" value="Anticodon_Ile_BEm"/>
</dbReference>
<dbReference type="PANTHER" id="PTHR42765">
    <property type="entry name" value="SOLEUCYL-TRNA SYNTHETASE"/>
    <property type="match status" value="1"/>
</dbReference>
<keyword evidence="7" id="KW-0479">Metal-binding</keyword>
<comment type="catalytic activity">
    <reaction evidence="13">
        <text>tRNA(Ile) + L-isoleucine + ATP = L-isoleucyl-tRNA(Ile) + AMP + diphosphate</text>
        <dbReference type="Rhea" id="RHEA:11060"/>
        <dbReference type="Rhea" id="RHEA-COMP:9666"/>
        <dbReference type="Rhea" id="RHEA-COMP:9695"/>
        <dbReference type="ChEBI" id="CHEBI:30616"/>
        <dbReference type="ChEBI" id="CHEBI:33019"/>
        <dbReference type="ChEBI" id="CHEBI:58045"/>
        <dbReference type="ChEBI" id="CHEBI:78442"/>
        <dbReference type="ChEBI" id="CHEBI:78528"/>
        <dbReference type="ChEBI" id="CHEBI:456215"/>
        <dbReference type="EC" id="6.1.1.5"/>
    </reaction>
</comment>
<evidence type="ECO:0000256" key="2">
    <source>
        <dbReference type="ARBA" id="ARBA00004496"/>
    </source>
</evidence>
<dbReference type="Pfam" id="PF08264">
    <property type="entry name" value="Anticodon_1"/>
    <property type="match status" value="1"/>
</dbReference>
<dbReference type="GO" id="GO:0046872">
    <property type="term" value="F:metal ion binding"/>
    <property type="evidence" value="ECO:0007669"/>
    <property type="project" value="UniProtKB-KW"/>
</dbReference>
<dbReference type="Gene3D" id="3.40.50.620">
    <property type="entry name" value="HUPs"/>
    <property type="match status" value="2"/>
</dbReference>
<dbReference type="InterPro" id="IPR009080">
    <property type="entry name" value="tRNAsynth_Ia_anticodon-bd"/>
</dbReference>
<dbReference type="EMBL" id="UINC01017877">
    <property type="protein sequence ID" value="SVA74603.1"/>
    <property type="molecule type" value="Genomic_DNA"/>
</dbReference>
<dbReference type="CDD" id="cd07960">
    <property type="entry name" value="Anticodon_Ia_Ile_BEm"/>
    <property type="match status" value="1"/>
</dbReference>
<dbReference type="NCBIfam" id="TIGR00392">
    <property type="entry name" value="ileS"/>
    <property type="match status" value="1"/>
</dbReference>
<dbReference type="Gene3D" id="1.10.730.20">
    <property type="match status" value="1"/>
</dbReference>
<comment type="subcellular location">
    <subcellularLocation>
        <location evidence="2">Cytoplasm</location>
    </subcellularLocation>
</comment>
<evidence type="ECO:0000256" key="7">
    <source>
        <dbReference type="ARBA" id="ARBA00022723"/>
    </source>
</evidence>
<evidence type="ECO:0000256" key="1">
    <source>
        <dbReference type="ARBA" id="ARBA00001947"/>
    </source>
</evidence>
<dbReference type="AlphaFoldDB" id="A0A381YDH8"/>
<evidence type="ECO:0000256" key="5">
    <source>
        <dbReference type="ARBA" id="ARBA00022490"/>
    </source>
</evidence>
<dbReference type="FunFam" id="3.40.50.620:FF:000042">
    <property type="entry name" value="Isoleucine--tRNA ligase"/>
    <property type="match status" value="1"/>
</dbReference>
<keyword evidence="5" id="KW-0963">Cytoplasm</keyword>
<dbReference type="InterPro" id="IPR010663">
    <property type="entry name" value="Znf_FPG/IleRS"/>
</dbReference>
<dbReference type="PANTHER" id="PTHR42765:SF1">
    <property type="entry name" value="ISOLEUCINE--TRNA LIGASE, MITOCHONDRIAL"/>
    <property type="match status" value="1"/>
</dbReference>
<dbReference type="GO" id="GO:0005524">
    <property type="term" value="F:ATP binding"/>
    <property type="evidence" value="ECO:0007669"/>
    <property type="project" value="UniProtKB-KW"/>
</dbReference>
<evidence type="ECO:0000256" key="6">
    <source>
        <dbReference type="ARBA" id="ARBA00022598"/>
    </source>
</evidence>
<dbReference type="SUPFAM" id="SSF52374">
    <property type="entry name" value="Nucleotidylyl transferase"/>
    <property type="match status" value="1"/>
</dbReference>
<dbReference type="HAMAP" id="MF_02002">
    <property type="entry name" value="Ile_tRNA_synth_type1"/>
    <property type="match status" value="1"/>
</dbReference>
<evidence type="ECO:0000256" key="11">
    <source>
        <dbReference type="ARBA" id="ARBA00022917"/>
    </source>
</evidence>
<dbReference type="GO" id="GO:0004822">
    <property type="term" value="F:isoleucine-tRNA ligase activity"/>
    <property type="evidence" value="ECO:0007669"/>
    <property type="project" value="UniProtKB-EC"/>
</dbReference>